<protein>
    <submittedName>
        <fullName evidence="2">Uncharacterized protein</fullName>
    </submittedName>
</protein>
<keyword evidence="3" id="KW-1185">Reference proteome</keyword>
<name>A0ABD6EBC1_9BILA</name>
<proteinExistence type="predicted"/>
<gene>
    <name evidence="2" type="ORF">AB6A40_001420</name>
</gene>
<feature type="region of interest" description="Disordered" evidence="1">
    <location>
        <begin position="103"/>
        <end position="127"/>
    </location>
</feature>
<evidence type="ECO:0000313" key="2">
    <source>
        <dbReference type="EMBL" id="MFH4974711.1"/>
    </source>
</evidence>
<dbReference type="EMBL" id="JBGFUD010000526">
    <property type="protein sequence ID" value="MFH4974711.1"/>
    <property type="molecule type" value="Genomic_DNA"/>
</dbReference>
<evidence type="ECO:0000256" key="1">
    <source>
        <dbReference type="SAM" id="MobiDB-lite"/>
    </source>
</evidence>
<dbReference type="Proteomes" id="UP001608902">
    <property type="component" value="Unassembled WGS sequence"/>
</dbReference>
<reference evidence="2 3" key="1">
    <citation type="submission" date="2024-08" db="EMBL/GenBank/DDBJ databases">
        <title>Gnathostoma spinigerum genome.</title>
        <authorList>
            <person name="Gonzalez-Bertolin B."/>
            <person name="Monzon S."/>
            <person name="Zaballos A."/>
            <person name="Jimenez P."/>
            <person name="Dekumyoy P."/>
            <person name="Varona S."/>
            <person name="Cuesta I."/>
            <person name="Sumanam S."/>
            <person name="Adisakwattana P."/>
            <person name="Gasser R.B."/>
            <person name="Hernandez-Gonzalez A."/>
            <person name="Young N.D."/>
            <person name="Perteguer M.J."/>
        </authorList>
    </citation>
    <scope>NUCLEOTIDE SEQUENCE [LARGE SCALE GENOMIC DNA]</scope>
    <source>
        <strain evidence="2">AL3</strain>
        <tissue evidence="2">Liver</tissue>
    </source>
</reference>
<feature type="region of interest" description="Disordered" evidence="1">
    <location>
        <begin position="1"/>
        <end position="43"/>
    </location>
</feature>
<evidence type="ECO:0000313" key="3">
    <source>
        <dbReference type="Proteomes" id="UP001608902"/>
    </source>
</evidence>
<feature type="compositionally biased region" description="Acidic residues" evidence="1">
    <location>
        <begin position="117"/>
        <end position="127"/>
    </location>
</feature>
<dbReference type="AlphaFoldDB" id="A0ABD6EBC1"/>
<comment type="caution">
    <text evidence="2">The sequence shown here is derived from an EMBL/GenBank/DDBJ whole genome shotgun (WGS) entry which is preliminary data.</text>
</comment>
<organism evidence="2 3">
    <name type="scientific">Gnathostoma spinigerum</name>
    <dbReference type="NCBI Taxonomy" id="75299"/>
    <lineage>
        <taxon>Eukaryota</taxon>
        <taxon>Metazoa</taxon>
        <taxon>Ecdysozoa</taxon>
        <taxon>Nematoda</taxon>
        <taxon>Chromadorea</taxon>
        <taxon>Rhabditida</taxon>
        <taxon>Spirurina</taxon>
        <taxon>Gnathostomatomorpha</taxon>
        <taxon>Gnathostomatoidea</taxon>
        <taxon>Gnathostomatidae</taxon>
        <taxon>Gnathostoma</taxon>
    </lineage>
</organism>
<accession>A0ABD6EBC1</accession>
<sequence>MSCRNDLAEGNVCRKPEKSLALDATQESQNDDSDENSEVISERKVQRLGNLDVMLEKQRESRNREIEILMKDEEFEDETQNDTQSGIRQPIRVRTELCRLYETNDIPTEPDQPTELAPDENNEVDLF</sequence>